<feature type="domain" description="MPN" evidence="6">
    <location>
        <begin position="34"/>
        <end position="160"/>
    </location>
</feature>
<evidence type="ECO:0000259" key="6">
    <source>
        <dbReference type="PROSITE" id="PS50249"/>
    </source>
</evidence>
<dbReference type="Pfam" id="PF04002">
    <property type="entry name" value="RadC"/>
    <property type="match status" value="1"/>
</dbReference>
<dbReference type="PANTHER" id="PTHR30471:SF3">
    <property type="entry name" value="UPF0758 PROTEIN YEES-RELATED"/>
    <property type="match status" value="1"/>
</dbReference>
<accession>A0A5B7TZT3</accession>
<dbReference type="PANTHER" id="PTHR30471">
    <property type="entry name" value="DNA REPAIR PROTEIN RADC"/>
    <property type="match status" value="1"/>
</dbReference>
<evidence type="ECO:0000313" key="7">
    <source>
        <dbReference type="EMBL" id="QCX40973.1"/>
    </source>
</evidence>
<evidence type="ECO:0000313" key="8">
    <source>
        <dbReference type="Proteomes" id="UP000306229"/>
    </source>
</evidence>
<keyword evidence="4" id="KW-0862">Zinc</keyword>
<sequence>MCKSQNKDSTLNKVKINEIRISYIERNTTLNSKAITGSVEARNLLFDNWDKNTIALHETFKVLLLNNSNKVKGVYELSNGGITGTLVDICILFAIVLKSLSVGIIVAHNHPSGSLKASEADIQLTQKIKTAATLLDVKVLDHVIISPSGQFYSFADNNML</sequence>
<keyword evidence="1" id="KW-0645">Protease</keyword>
<dbReference type="InterPro" id="IPR020891">
    <property type="entry name" value="UPF0758_CS"/>
</dbReference>
<evidence type="ECO:0000256" key="4">
    <source>
        <dbReference type="ARBA" id="ARBA00022833"/>
    </source>
</evidence>
<keyword evidence="8" id="KW-1185">Reference proteome</keyword>
<evidence type="ECO:0000256" key="3">
    <source>
        <dbReference type="ARBA" id="ARBA00022801"/>
    </source>
</evidence>
<dbReference type="InterPro" id="IPR025657">
    <property type="entry name" value="RadC_JAB"/>
</dbReference>
<dbReference type="GO" id="GO:0008237">
    <property type="term" value="F:metallopeptidase activity"/>
    <property type="evidence" value="ECO:0007669"/>
    <property type="project" value="UniProtKB-KW"/>
</dbReference>
<dbReference type="InterPro" id="IPR037518">
    <property type="entry name" value="MPN"/>
</dbReference>
<evidence type="ECO:0000256" key="2">
    <source>
        <dbReference type="ARBA" id="ARBA00022723"/>
    </source>
</evidence>
<keyword evidence="2" id="KW-0479">Metal-binding</keyword>
<proteinExistence type="predicted"/>
<dbReference type="GO" id="GO:0046872">
    <property type="term" value="F:metal ion binding"/>
    <property type="evidence" value="ECO:0007669"/>
    <property type="project" value="UniProtKB-KW"/>
</dbReference>
<dbReference type="GO" id="GO:0006508">
    <property type="term" value="P:proteolysis"/>
    <property type="evidence" value="ECO:0007669"/>
    <property type="project" value="UniProtKB-KW"/>
</dbReference>
<dbReference type="InterPro" id="IPR001405">
    <property type="entry name" value="UPF0758"/>
</dbReference>
<evidence type="ECO:0000256" key="1">
    <source>
        <dbReference type="ARBA" id="ARBA00022670"/>
    </source>
</evidence>
<dbReference type="OrthoDB" id="9804482at2"/>
<protein>
    <submittedName>
        <fullName evidence="7">DNA repair protein</fullName>
    </submittedName>
</protein>
<dbReference type="KEGG" id="fbe:FF125_02895"/>
<dbReference type="PROSITE" id="PS01302">
    <property type="entry name" value="UPF0758"/>
    <property type="match status" value="1"/>
</dbReference>
<dbReference type="Proteomes" id="UP000306229">
    <property type="component" value="Chromosome"/>
</dbReference>
<dbReference type="EMBL" id="CP040749">
    <property type="protein sequence ID" value="QCX40973.1"/>
    <property type="molecule type" value="Genomic_DNA"/>
</dbReference>
<dbReference type="AlphaFoldDB" id="A0A5B7TZT3"/>
<organism evidence="7 8">
    <name type="scientific">Aureibaculum algae</name>
    <dbReference type="NCBI Taxonomy" id="2584122"/>
    <lineage>
        <taxon>Bacteria</taxon>
        <taxon>Pseudomonadati</taxon>
        <taxon>Bacteroidota</taxon>
        <taxon>Flavobacteriia</taxon>
        <taxon>Flavobacteriales</taxon>
        <taxon>Flavobacteriaceae</taxon>
        <taxon>Aureibaculum</taxon>
    </lineage>
</organism>
<dbReference type="CDD" id="cd08071">
    <property type="entry name" value="MPN_DUF2466"/>
    <property type="match status" value="1"/>
</dbReference>
<evidence type="ECO:0000256" key="5">
    <source>
        <dbReference type="ARBA" id="ARBA00023049"/>
    </source>
</evidence>
<name>A0A5B7TZT3_9FLAO</name>
<keyword evidence="5" id="KW-0482">Metalloprotease</keyword>
<gene>
    <name evidence="7" type="ORF">FF125_02895</name>
</gene>
<dbReference type="PROSITE" id="PS50249">
    <property type="entry name" value="MPN"/>
    <property type="match status" value="1"/>
</dbReference>
<keyword evidence="3" id="KW-0378">Hydrolase</keyword>
<reference evidence="7 8" key="1">
    <citation type="submission" date="2019-05" db="EMBL/GenBank/DDBJ databases">
        <title>Algicella ahnfeltiae gen. nov., sp. nov., a novel marine bacterium of the family Flavobacteriaceae isolated from a red alga.</title>
        <authorList>
            <person name="Nedashkovskaya O.I."/>
            <person name="Kukhlevskiy A.D."/>
            <person name="Kim S.-G."/>
            <person name="Zhukova N.V."/>
            <person name="Mikhailov V.V."/>
        </authorList>
    </citation>
    <scope>NUCLEOTIDE SEQUENCE [LARGE SCALE GENOMIC DNA]</scope>
    <source>
        <strain evidence="7 8">10Alg115</strain>
    </source>
</reference>
<dbReference type="Gene3D" id="3.40.140.10">
    <property type="entry name" value="Cytidine Deaminase, domain 2"/>
    <property type="match status" value="1"/>
</dbReference>